<name>A0A6M3JEN4_9ZZZZ</name>
<reference evidence="1" key="1">
    <citation type="submission" date="2020-03" db="EMBL/GenBank/DDBJ databases">
        <title>The deep terrestrial virosphere.</title>
        <authorList>
            <person name="Holmfeldt K."/>
            <person name="Nilsson E."/>
            <person name="Simone D."/>
            <person name="Lopez-Fernandez M."/>
            <person name="Wu X."/>
            <person name="de Brujin I."/>
            <person name="Lundin D."/>
            <person name="Andersson A."/>
            <person name="Bertilsson S."/>
            <person name="Dopson M."/>
        </authorList>
    </citation>
    <scope>NUCLEOTIDE SEQUENCE</scope>
    <source>
        <strain evidence="2">MM415A00148</strain>
        <strain evidence="1">MM415B00245</strain>
    </source>
</reference>
<sequence>MQTQQMQVVGGGALSAYRSREEVRELGERMQIMMPGAQRLSEPEAMAVAQISVLHGLNPFNGEVWGLKGKDGRWYGVMVGVKGLRKTARRQIDKDRGKYWIEFTKVLPEKYDETEDAVVYECRLRDNVTLEKWNEGLRTLINSGATYQEAIEQVGPAPVSVGVGIARPGERSVMAIAARAMKRAEAEAIKKRFDVKVQFDADRDEHVGTVVIDGVRTEPYAGPSAPDTKTVDPLWNDEPARPIPPEELKEQLILWSNMYIGQPCQPSHRKMLASALTGIFEGDDTRRYEFCKYYLEEASTNAMRPEMVLAALKTWMEITRWGESPSDDCVSEARAGHAYALKEMGQIEMEFESAPEVAY</sequence>
<proteinExistence type="predicted"/>
<gene>
    <name evidence="2" type="ORF">MM415A00148_0008</name>
    <name evidence="1" type="ORF">MM415B00245_0043</name>
</gene>
<organism evidence="1">
    <name type="scientific">viral metagenome</name>
    <dbReference type="NCBI Taxonomy" id="1070528"/>
    <lineage>
        <taxon>unclassified sequences</taxon>
        <taxon>metagenomes</taxon>
        <taxon>organismal metagenomes</taxon>
    </lineage>
</organism>
<dbReference type="EMBL" id="MT142535">
    <property type="protein sequence ID" value="QJA84790.1"/>
    <property type="molecule type" value="Genomic_DNA"/>
</dbReference>
<dbReference type="EMBL" id="MT141569">
    <property type="protein sequence ID" value="QJA67337.1"/>
    <property type="molecule type" value="Genomic_DNA"/>
</dbReference>
<evidence type="ECO:0000313" key="1">
    <source>
        <dbReference type="EMBL" id="QJA67337.1"/>
    </source>
</evidence>
<accession>A0A6M3JEN4</accession>
<protein>
    <submittedName>
        <fullName evidence="1">Uncharacterized protein</fullName>
    </submittedName>
</protein>
<evidence type="ECO:0000313" key="2">
    <source>
        <dbReference type="EMBL" id="QJA84790.1"/>
    </source>
</evidence>
<dbReference type="AlphaFoldDB" id="A0A6M3JEN4"/>